<dbReference type="EMBL" id="JAZHBO010000002">
    <property type="protein sequence ID" value="MEF2156195.1"/>
    <property type="molecule type" value="Genomic_DNA"/>
</dbReference>
<dbReference type="Gene3D" id="3.40.50.1820">
    <property type="entry name" value="alpha/beta hydrolase"/>
    <property type="match status" value="1"/>
</dbReference>
<dbReference type="InterPro" id="IPR029058">
    <property type="entry name" value="AB_hydrolase_fold"/>
</dbReference>
<comment type="caution">
    <text evidence="2">The sequence shown here is derived from an EMBL/GenBank/DDBJ whole genome shotgun (WGS) entry which is preliminary data.</text>
</comment>
<dbReference type="SUPFAM" id="SSF53474">
    <property type="entry name" value="alpha/beta-Hydrolases"/>
    <property type="match status" value="1"/>
</dbReference>
<dbReference type="RefSeq" id="WP_331704059.1">
    <property type="nucleotide sequence ID" value="NZ_JAZHBO010000002.1"/>
</dbReference>
<dbReference type="PIRSF" id="PIRSF037442">
    <property type="entry name" value="UCP037442_abhydr"/>
    <property type="match status" value="1"/>
</dbReference>
<sequence>MKPVIEPQIIAVRTEDGHAVDVIALIPPQPRSALLWMPAMGVAARNYLPFAQELARAGIAVYLHEWRGLGSSSLRASRAVNWRYRQILEFDIPATHQVLREFTPDLPTRIGGHSLGGQLACCYAGLHSQEFDAGLWLACSGAPYHGAFAFPRNLGILGAVVAFPLLGWIRGYFPGKQLRFARSEARSMMADWSRSARTGNYQPKGYEQPLDLGMARFTAPVTALVTEHDWLAPYDSTAFLVNKFSSAPREIQLLNDTDMGVRADHFGWMAKPAVIAQRFIERA</sequence>
<evidence type="ECO:0000259" key="1">
    <source>
        <dbReference type="Pfam" id="PF12146"/>
    </source>
</evidence>
<evidence type="ECO:0000313" key="2">
    <source>
        <dbReference type="EMBL" id="MEF2156195.1"/>
    </source>
</evidence>
<gene>
    <name evidence="2" type="ORF">V3390_08150</name>
</gene>
<accession>A0ABU7V0H7</accession>
<name>A0ABU7V0H7_9GAMM</name>
<protein>
    <submittedName>
        <fullName evidence="2">Alpha/beta fold hydrolase</fullName>
    </submittedName>
</protein>
<dbReference type="GO" id="GO:0016787">
    <property type="term" value="F:hydrolase activity"/>
    <property type="evidence" value="ECO:0007669"/>
    <property type="project" value="UniProtKB-KW"/>
</dbReference>
<dbReference type="Proteomes" id="UP001356170">
    <property type="component" value="Unassembled WGS sequence"/>
</dbReference>
<feature type="domain" description="Serine aminopeptidase S33" evidence="1">
    <location>
        <begin position="29"/>
        <end position="254"/>
    </location>
</feature>
<keyword evidence="3" id="KW-1185">Reference proteome</keyword>
<dbReference type="Pfam" id="PF12146">
    <property type="entry name" value="Hydrolase_4"/>
    <property type="match status" value="1"/>
</dbReference>
<keyword evidence="2" id="KW-0378">Hydrolase</keyword>
<proteinExistence type="predicted"/>
<dbReference type="InterPro" id="IPR017208">
    <property type="entry name" value="UCP037442_abhydr"/>
</dbReference>
<reference evidence="2 3" key="1">
    <citation type="submission" date="2024-01" db="EMBL/GenBank/DDBJ databases">
        <title>Novel species of the genus Luteimonas isolated from rivers.</title>
        <authorList>
            <person name="Lu H."/>
        </authorList>
    </citation>
    <scope>NUCLEOTIDE SEQUENCE [LARGE SCALE GENOMIC DNA]</scope>
    <source>
        <strain evidence="2 3">FXH3W</strain>
    </source>
</reference>
<organism evidence="2 3">
    <name type="scientific">Aquilutibacter rugosus</name>
    <dbReference type="NCBI Taxonomy" id="3115820"/>
    <lineage>
        <taxon>Bacteria</taxon>
        <taxon>Pseudomonadati</taxon>
        <taxon>Pseudomonadota</taxon>
        <taxon>Gammaproteobacteria</taxon>
        <taxon>Lysobacterales</taxon>
        <taxon>Lysobacteraceae</taxon>
        <taxon>Aquilutibacter</taxon>
    </lineage>
</organism>
<evidence type="ECO:0000313" key="3">
    <source>
        <dbReference type="Proteomes" id="UP001356170"/>
    </source>
</evidence>
<dbReference type="InterPro" id="IPR022742">
    <property type="entry name" value="Hydrolase_4"/>
</dbReference>